<dbReference type="AlphaFoldDB" id="A0A1Z5JS52"/>
<accession>A0A1Z5JS52</accession>
<gene>
    <name evidence="6" type="ORF">FisN_5Hh223</name>
</gene>
<dbReference type="GO" id="GO:0030488">
    <property type="term" value="P:tRNA methylation"/>
    <property type="evidence" value="ECO:0007669"/>
    <property type="project" value="TreeGrafter"/>
</dbReference>
<dbReference type="Gene3D" id="3.50.50.60">
    <property type="entry name" value="FAD/NAD(P)-binding domain"/>
    <property type="match status" value="2"/>
</dbReference>
<dbReference type="InterPro" id="IPR044920">
    <property type="entry name" value="MnmG_C_subdom_sf"/>
</dbReference>
<dbReference type="HAMAP" id="MF_00129">
    <property type="entry name" value="MnmG_GidA"/>
    <property type="match status" value="1"/>
</dbReference>
<dbReference type="PANTHER" id="PTHR11806:SF0">
    <property type="entry name" value="PROTEIN MTO1 HOMOLOG, MITOCHONDRIAL"/>
    <property type="match status" value="1"/>
</dbReference>
<dbReference type="Pfam" id="PF13932">
    <property type="entry name" value="SAM_GIDA_C"/>
    <property type="match status" value="1"/>
</dbReference>
<evidence type="ECO:0000313" key="6">
    <source>
        <dbReference type="EMBL" id="GAX16850.1"/>
    </source>
</evidence>
<dbReference type="EMBL" id="BDSP01000111">
    <property type="protein sequence ID" value="GAX16850.1"/>
    <property type="molecule type" value="Genomic_DNA"/>
</dbReference>
<keyword evidence="7" id="KW-1185">Reference proteome</keyword>
<dbReference type="SUPFAM" id="SSF51905">
    <property type="entry name" value="FAD/NAD(P)-binding domain"/>
    <property type="match status" value="1"/>
</dbReference>
<comment type="caution">
    <text evidence="6">The sequence shown here is derived from an EMBL/GenBank/DDBJ whole genome shotgun (WGS) entry which is preliminary data.</text>
</comment>
<dbReference type="InterPro" id="IPR040131">
    <property type="entry name" value="MnmG_N"/>
</dbReference>
<dbReference type="SMART" id="SM01228">
    <property type="entry name" value="GIDA_assoc_3"/>
    <property type="match status" value="1"/>
</dbReference>
<dbReference type="FunFam" id="3.50.50.60:FF:000002">
    <property type="entry name" value="tRNA uridine 5-carboxymethylaminomethyl modification enzyme MnmG"/>
    <property type="match status" value="1"/>
</dbReference>
<dbReference type="InterPro" id="IPR002218">
    <property type="entry name" value="MnmG-rel"/>
</dbReference>
<dbReference type="OrthoDB" id="3329at2759"/>
<organism evidence="6 7">
    <name type="scientific">Fistulifera solaris</name>
    <name type="common">Oleaginous diatom</name>
    <dbReference type="NCBI Taxonomy" id="1519565"/>
    <lineage>
        <taxon>Eukaryota</taxon>
        <taxon>Sar</taxon>
        <taxon>Stramenopiles</taxon>
        <taxon>Ochrophyta</taxon>
        <taxon>Bacillariophyta</taxon>
        <taxon>Bacillariophyceae</taxon>
        <taxon>Bacillariophycidae</taxon>
        <taxon>Naviculales</taxon>
        <taxon>Naviculaceae</taxon>
        <taxon>Fistulifera</taxon>
    </lineage>
</organism>
<dbReference type="InterPro" id="IPR004416">
    <property type="entry name" value="MnmG"/>
</dbReference>
<dbReference type="InterPro" id="IPR047001">
    <property type="entry name" value="MnmG_C_subdom"/>
</dbReference>
<comment type="cofactor">
    <cofactor evidence="1">
        <name>FAD</name>
        <dbReference type="ChEBI" id="CHEBI:57692"/>
    </cofactor>
</comment>
<dbReference type="InterPro" id="IPR026904">
    <property type="entry name" value="MnmG_C"/>
</dbReference>
<evidence type="ECO:0000256" key="4">
    <source>
        <dbReference type="ARBA" id="ARBA00022827"/>
    </source>
</evidence>
<proteinExistence type="inferred from homology"/>
<evidence type="ECO:0000259" key="5">
    <source>
        <dbReference type="SMART" id="SM01228"/>
    </source>
</evidence>
<dbReference type="Proteomes" id="UP000198406">
    <property type="component" value="Unassembled WGS sequence"/>
</dbReference>
<evidence type="ECO:0000313" key="7">
    <source>
        <dbReference type="Proteomes" id="UP000198406"/>
    </source>
</evidence>
<keyword evidence="3" id="KW-0285">Flavoprotein</keyword>
<reference evidence="6 7" key="1">
    <citation type="journal article" date="2015" name="Plant Cell">
        <title>Oil accumulation by the oleaginous diatom Fistulifera solaris as revealed by the genome and transcriptome.</title>
        <authorList>
            <person name="Tanaka T."/>
            <person name="Maeda Y."/>
            <person name="Veluchamy A."/>
            <person name="Tanaka M."/>
            <person name="Abida H."/>
            <person name="Marechal E."/>
            <person name="Bowler C."/>
            <person name="Muto M."/>
            <person name="Sunaga Y."/>
            <person name="Tanaka M."/>
            <person name="Yoshino T."/>
            <person name="Taniguchi T."/>
            <person name="Fukuda Y."/>
            <person name="Nemoto M."/>
            <person name="Matsumoto M."/>
            <person name="Wong P.S."/>
            <person name="Aburatani S."/>
            <person name="Fujibuchi W."/>
        </authorList>
    </citation>
    <scope>NUCLEOTIDE SEQUENCE [LARGE SCALE GENOMIC DNA]</scope>
    <source>
        <strain evidence="6 7">JPCC DA0580</strain>
    </source>
</reference>
<dbReference type="PANTHER" id="PTHR11806">
    <property type="entry name" value="GLUCOSE INHIBITED DIVISION PROTEIN A"/>
    <property type="match status" value="1"/>
</dbReference>
<comment type="similarity">
    <text evidence="2">Belongs to the MnmG family.</text>
</comment>
<evidence type="ECO:0000256" key="3">
    <source>
        <dbReference type="ARBA" id="ARBA00022630"/>
    </source>
</evidence>
<dbReference type="GO" id="GO:0002098">
    <property type="term" value="P:tRNA wobble uridine modification"/>
    <property type="evidence" value="ECO:0007669"/>
    <property type="project" value="InterPro"/>
</dbReference>
<name>A0A1Z5JS52_FISSO</name>
<keyword evidence="4" id="KW-0274">FAD</keyword>
<dbReference type="Pfam" id="PF01134">
    <property type="entry name" value="GIDA"/>
    <property type="match status" value="1"/>
</dbReference>
<dbReference type="GO" id="GO:0050660">
    <property type="term" value="F:flavin adenine dinucleotide binding"/>
    <property type="evidence" value="ECO:0007669"/>
    <property type="project" value="InterPro"/>
</dbReference>
<evidence type="ECO:0000256" key="2">
    <source>
        <dbReference type="ARBA" id="ARBA00007653"/>
    </source>
</evidence>
<dbReference type="Gene3D" id="1.10.150.570">
    <property type="entry name" value="GidA associated domain, C-terminal subdomain"/>
    <property type="match status" value="1"/>
</dbReference>
<feature type="domain" description="tRNA uridine 5-carboxymethylaminomethyl modification enzyme C-terminal subdomain" evidence="5">
    <location>
        <begin position="710"/>
        <end position="783"/>
    </location>
</feature>
<dbReference type="InterPro" id="IPR036188">
    <property type="entry name" value="FAD/NAD-bd_sf"/>
</dbReference>
<dbReference type="GO" id="GO:0005737">
    <property type="term" value="C:cytoplasm"/>
    <property type="evidence" value="ECO:0007669"/>
    <property type="project" value="UniProtKB-ARBA"/>
</dbReference>
<dbReference type="InParanoid" id="A0A1Z5JS52"/>
<evidence type="ECO:0000256" key="1">
    <source>
        <dbReference type="ARBA" id="ARBA00001974"/>
    </source>
</evidence>
<sequence length="806" mass="88796">MLAVGHATQPSKILNMNIALSSLIMLMSRTLLFRVNSVKSFSFRPAPLSFPKHREISSSLNNQNALLNQEYDVIVVGGGHAGCDAAAAAARTGAKTALVTQRLDTIGELSCNPSIGGIGKGHLVREIDALDGLIGTVADEAGIHFRVLNRSKGPAVRGPRAQMDRDLYKASMQATLKSYPNLHLFEASVQDLLLDESTSPIESLAPMSVENTIRVSGTGLLGINSQSDDRRPEMDKMMQSATSASRNARIRGVVVETTESENQPATRHEIQARAVVITTGTFLRGVLMIGHDRYAGGRHLRDSELVEPPSVGLAQTLARFNFPLSRLKTGTPPRIDGSSIDWDACTIQPSEVPAQPFSHVRQFNEEQPPMVTAGTLIDCYQTATNEKTHELVMKYEHTLPIYDGLDGKGNGPRYCPSLYKKVQRFPDRTGHNCFLEPEGLNTNIVYPNGMSGPFPEEIQLKIIRSMKGLGAVDIVRPGYDVEYDFVNPQALTHTLETKSIGGLFLAGQICGTTGYEEAAAQGIIAGANAGRAAVAASSGEKAPSPLIIGRDEGYIGVLIDDLVTRGTLEPYRMFTSRAEYRISLRADNADLRLTRKGIDFGLVQDEERISALDAREMLIGDRIEQLQKFDLKVTEWSARGGNDLMGGAQVSRKQGQKKTAEEILIMPHVTLNDVENIMMDVRKESSETSSDEIAFVKCPLSVYDTVEASVKYKSYVRRQYKDMDSWRRAQGLRIPPDVVYDHNNLPTLSNEELEKLTRIRPSTFHEASQISGMTPQSLVYLYHHVMRRNRQRDRRSNEPVTISATS</sequence>
<dbReference type="FunCoup" id="A0A1Z5JS52">
    <property type="interactions" value="564"/>
</dbReference>
<protein>
    <submittedName>
        <fullName evidence="6">tRNA uridine 5-carboxymethylaminomethyl modification enzyme</fullName>
    </submittedName>
</protein>